<evidence type="ECO:0000313" key="1">
    <source>
        <dbReference type="EMBL" id="KAJ0097435.1"/>
    </source>
</evidence>
<keyword evidence="2" id="KW-1185">Reference proteome</keyword>
<comment type="caution">
    <text evidence="1">The sequence shown here is derived from an EMBL/GenBank/DDBJ whole genome shotgun (WGS) entry which is preliminary data.</text>
</comment>
<gene>
    <name evidence="1" type="ORF">Patl1_28861</name>
</gene>
<proteinExistence type="predicted"/>
<organism evidence="1 2">
    <name type="scientific">Pistacia atlantica</name>
    <dbReference type="NCBI Taxonomy" id="434234"/>
    <lineage>
        <taxon>Eukaryota</taxon>
        <taxon>Viridiplantae</taxon>
        <taxon>Streptophyta</taxon>
        <taxon>Embryophyta</taxon>
        <taxon>Tracheophyta</taxon>
        <taxon>Spermatophyta</taxon>
        <taxon>Magnoliopsida</taxon>
        <taxon>eudicotyledons</taxon>
        <taxon>Gunneridae</taxon>
        <taxon>Pentapetalae</taxon>
        <taxon>rosids</taxon>
        <taxon>malvids</taxon>
        <taxon>Sapindales</taxon>
        <taxon>Anacardiaceae</taxon>
        <taxon>Pistacia</taxon>
    </lineage>
</organism>
<name>A0ACC1BES2_9ROSI</name>
<evidence type="ECO:0000313" key="2">
    <source>
        <dbReference type="Proteomes" id="UP001164250"/>
    </source>
</evidence>
<dbReference type="Proteomes" id="UP001164250">
    <property type="component" value="Chromosome 5"/>
</dbReference>
<sequence length="355" mass="40875">MALKKTLADRLFSLSKISTQALTNCRISTTRISQNAAKSNIAPDPGDNGIFRRFLHKRAILQPKLSSIGGESLMEKLKTIDIAKDRIRLDGLSPPPSLETEKAESLSVKDARKLLRAFHIEVVKEKLRTIEQPWIPYSEFVRVCEEAVSDPNQGLQFAKLLDESGNVIVLGNVVYLRPEQIRPDLKREKGSTLGVEVTRFGFKVTKAIEGLIHVPEANSNDPRRKEFEELEKQKAAIDQKADFLVRRELWCGLGYLVVQTTAFMRLTFWELTWDVMEPICFYVTSMYFMAGYAFFLRTSKEPSFEGFYQSRFTSKQKKLFKLHNFDVERYNELQKVFHPQPPSSVQTSFQHQKMR</sequence>
<dbReference type="EMBL" id="CM047901">
    <property type="protein sequence ID" value="KAJ0097435.1"/>
    <property type="molecule type" value="Genomic_DNA"/>
</dbReference>
<accession>A0ACC1BES2</accession>
<protein>
    <submittedName>
        <fullName evidence="1">Uncharacterized protein</fullName>
    </submittedName>
</protein>
<reference evidence="2" key="1">
    <citation type="journal article" date="2023" name="G3 (Bethesda)">
        <title>Genome assembly and association tests identify interacting loci associated with vigor, precocity, and sex in interspecific pistachio rootstocks.</title>
        <authorList>
            <person name="Palmer W."/>
            <person name="Jacygrad E."/>
            <person name="Sagayaradj S."/>
            <person name="Cavanaugh K."/>
            <person name="Han R."/>
            <person name="Bertier L."/>
            <person name="Beede B."/>
            <person name="Kafkas S."/>
            <person name="Golino D."/>
            <person name="Preece J."/>
            <person name="Michelmore R."/>
        </authorList>
    </citation>
    <scope>NUCLEOTIDE SEQUENCE [LARGE SCALE GENOMIC DNA]</scope>
</reference>